<sequence>MVRLILALLMLLAAVPAAAAPPDWRPGMPWAPTEPYIVSGQDEPGYRNWYLASPLHAGQVRALNDYLTAYGVAGIVPTWQLLRTASDWYKCGAPAFEVPPTQEWPNLVQTLRYARDRVIPAIGPVEPVSVYRNPMLNQCAGGARESAHRFMQAVDLVPLRPITRENLIQQLCAVHAGSGAAYGVGLGFYVGLRFHIDSRKFRTWGTNHEGSIACARSFDLARSSDPDAAAAHPPTSPGATTPQQKN</sequence>
<feature type="compositionally biased region" description="Low complexity" evidence="1">
    <location>
        <begin position="224"/>
        <end position="233"/>
    </location>
</feature>
<name>A0A7G9SHY6_9SPHN</name>
<feature type="region of interest" description="Disordered" evidence="1">
    <location>
        <begin position="224"/>
        <end position="246"/>
    </location>
</feature>
<dbReference type="RefSeq" id="WP_187538050.1">
    <property type="nucleotide sequence ID" value="NZ_BAABJT010000001.1"/>
</dbReference>
<evidence type="ECO:0000313" key="3">
    <source>
        <dbReference type="EMBL" id="QNN67461.1"/>
    </source>
</evidence>
<proteinExistence type="predicted"/>
<protein>
    <submittedName>
        <fullName evidence="3">Uncharacterized protein</fullName>
    </submittedName>
</protein>
<gene>
    <name evidence="3" type="ORF">H9L13_00345</name>
</gene>
<dbReference type="Gene3D" id="3.30.1380.10">
    <property type="match status" value="1"/>
</dbReference>
<evidence type="ECO:0000256" key="1">
    <source>
        <dbReference type="SAM" id="MobiDB-lite"/>
    </source>
</evidence>
<evidence type="ECO:0000313" key="4">
    <source>
        <dbReference type="Proteomes" id="UP000515971"/>
    </source>
</evidence>
<dbReference type="InterPro" id="IPR009045">
    <property type="entry name" value="Zn_M74/Hedgehog-like"/>
</dbReference>
<feature type="chain" id="PRO_5028977178" evidence="2">
    <location>
        <begin position="20"/>
        <end position="246"/>
    </location>
</feature>
<accession>A0A7G9SHY6</accession>
<dbReference type="AlphaFoldDB" id="A0A7G9SHY6"/>
<evidence type="ECO:0000256" key="2">
    <source>
        <dbReference type="SAM" id="SignalP"/>
    </source>
</evidence>
<dbReference type="Proteomes" id="UP000515971">
    <property type="component" value="Chromosome"/>
</dbReference>
<organism evidence="3 4">
    <name type="scientific">Sphingomonas lutea</name>
    <dbReference type="NCBI Taxonomy" id="1045317"/>
    <lineage>
        <taxon>Bacteria</taxon>
        <taxon>Pseudomonadati</taxon>
        <taxon>Pseudomonadota</taxon>
        <taxon>Alphaproteobacteria</taxon>
        <taxon>Sphingomonadales</taxon>
        <taxon>Sphingomonadaceae</taxon>
        <taxon>Sphingomonas</taxon>
    </lineage>
</organism>
<dbReference type="KEGG" id="slut:H9L13_00345"/>
<dbReference type="SUPFAM" id="SSF55166">
    <property type="entry name" value="Hedgehog/DD-peptidase"/>
    <property type="match status" value="1"/>
</dbReference>
<keyword evidence="4" id="KW-1185">Reference proteome</keyword>
<feature type="signal peptide" evidence="2">
    <location>
        <begin position="1"/>
        <end position="19"/>
    </location>
</feature>
<keyword evidence="2" id="KW-0732">Signal</keyword>
<dbReference type="EMBL" id="CP060718">
    <property type="protein sequence ID" value="QNN67461.1"/>
    <property type="molecule type" value="Genomic_DNA"/>
</dbReference>
<reference evidence="3 4" key="1">
    <citation type="submission" date="2020-08" db="EMBL/GenBank/DDBJ databases">
        <title>Genome sequence of Sphingomonas lutea KCTC 23642T.</title>
        <authorList>
            <person name="Hyun D.-W."/>
            <person name="Bae J.-W."/>
        </authorList>
    </citation>
    <scope>NUCLEOTIDE SEQUENCE [LARGE SCALE GENOMIC DNA]</scope>
    <source>
        <strain evidence="3 4">KCTC 23642</strain>
    </source>
</reference>